<dbReference type="Proteomes" id="UP000033710">
    <property type="component" value="Unassembled WGS sequence"/>
</dbReference>
<dbReference type="AlphaFoldDB" id="A0A0F2MDD0"/>
<evidence type="ECO:0000313" key="2">
    <source>
        <dbReference type="EMBL" id="KJR87693.1"/>
    </source>
</evidence>
<feature type="transmembrane region" description="Helical" evidence="1">
    <location>
        <begin position="82"/>
        <end position="102"/>
    </location>
</feature>
<dbReference type="GeneID" id="27670047"/>
<sequence>MRDVGVNGTHGRSDLMALVATAQKGALLPPELPISHSLPDLPSKCGSRLSWWKVLAGEAGQYECPDGLRRPISQATSALCNIWFWAFFVGFTYDSYSVIVMLRKVWGIRIPAGKKTGFVSMLRQA</sequence>
<protein>
    <submittedName>
        <fullName evidence="2">Uncharacterized protein</fullName>
    </submittedName>
</protein>
<accession>A0A0F2MDD0</accession>
<dbReference type="RefSeq" id="XP_016590369.1">
    <property type="nucleotide sequence ID" value="XM_016734770.1"/>
</dbReference>
<reference evidence="2 3" key="2">
    <citation type="journal article" date="2015" name="Eukaryot. Cell">
        <title>Asexual propagation of a virulent clone complex in a human and feline outbreak of sporotrichosis.</title>
        <authorList>
            <person name="Teixeira Mde M."/>
            <person name="Rodrigues A.M."/>
            <person name="Tsui C.K."/>
            <person name="de Almeida L.G."/>
            <person name="Van Diepeningen A.D."/>
            <person name="van den Ende B.G."/>
            <person name="Fernandes G.F."/>
            <person name="Kano R."/>
            <person name="Hamelin R.C."/>
            <person name="Lopes-Bezerra L.M."/>
            <person name="Vasconcelos A.T."/>
            <person name="de Hoog S."/>
            <person name="de Camargo Z.P."/>
            <person name="Felipe M.S."/>
        </authorList>
    </citation>
    <scope>NUCLEOTIDE SEQUENCE [LARGE SCALE GENOMIC DNA]</scope>
    <source>
        <strain evidence="2 3">1099-18</strain>
    </source>
</reference>
<comment type="caution">
    <text evidence="2">The sequence shown here is derived from an EMBL/GenBank/DDBJ whole genome shotgun (WGS) entry which is preliminary data.</text>
</comment>
<proteinExistence type="predicted"/>
<evidence type="ECO:0000313" key="3">
    <source>
        <dbReference type="Proteomes" id="UP000033710"/>
    </source>
</evidence>
<reference evidence="2 3" key="1">
    <citation type="journal article" date="2014" name="BMC Genomics">
        <title>Comparative genomics of the major fungal agents of human and animal Sporotrichosis: Sporothrix schenckii and Sporothrix brasiliensis.</title>
        <authorList>
            <person name="Teixeira M.M."/>
            <person name="de Almeida L.G."/>
            <person name="Kubitschek-Barreira P."/>
            <person name="Alves F.L."/>
            <person name="Kioshima E.S."/>
            <person name="Abadio A.K."/>
            <person name="Fernandes L."/>
            <person name="Derengowski L.S."/>
            <person name="Ferreira K.S."/>
            <person name="Souza R.C."/>
            <person name="Ruiz J.C."/>
            <person name="de Andrade N.C."/>
            <person name="Paes H.C."/>
            <person name="Nicola A.M."/>
            <person name="Albuquerque P."/>
            <person name="Gerber A.L."/>
            <person name="Martins V.P."/>
            <person name="Peconick L.D."/>
            <person name="Neto A.V."/>
            <person name="Chaucanez C.B."/>
            <person name="Silva P.A."/>
            <person name="Cunha O.L."/>
            <person name="de Oliveira F.F."/>
            <person name="dos Santos T.C."/>
            <person name="Barros A.L."/>
            <person name="Soares M.A."/>
            <person name="de Oliveira L.M."/>
            <person name="Marini M.M."/>
            <person name="Villalobos-Duno H."/>
            <person name="Cunha M.M."/>
            <person name="de Hoog S."/>
            <person name="da Silveira J.F."/>
            <person name="Henrissat B."/>
            <person name="Nino-Vega G.A."/>
            <person name="Cisalpino P.S."/>
            <person name="Mora-Montes H.M."/>
            <person name="Almeida S.R."/>
            <person name="Stajich J.E."/>
            <person name="Lopes-Bezerra L.M."/>
            <person name="Vasconcelos A.T."/>
            <person name="Felipe M.S."/>
        </authorList>
    </citation>
    <scope>NUCLEOTIDE SEQUENCE [LARGE SCALE GENOMIC DNA]</scope>
    <source>
        <strain evidence="2 3">1099-18</strain>
    </source>
</reference>
<keyword evidence="1" id="KW-1133">Transmembrane helix</keyword>
<keyword evidence="1" id="KW-0812">Transmembrane</keyword>
<keyword evidence="1" id="KW-0472">Membrane</keyword>
<dbReference type="EMBL" id="AXCR01000004">
    <property type="protein sequence ID" value="KJR87693.1"/>
    <property type="molecule type" value="Genomic_DNA"/>
</dbReference>
<evidence type="ECO:0000256" key="1">
    <source>
        <dbReference type="SAM" id="Phobius"/>
    </source>
</evidence>
<dbReference type="KEGG" id="ssck:SPSK_08127"/>
<dbReference type="VEuPathDB" id="FungiDB:SPSK_08127"/>
<name>A0A0F2MDD0_SPOSC</name>
<organism evidence="2 3">
    <name type="scientific">Sporothrix schenckii 1099-18</name>
    <dbReference type="NCBI Taxonomy" id="1397361"/>
    <lineage>
        <taxon>Eukaryota</taxon>
        <taxon>Fungi</taxon>
        <taxon>Dikarya</taxon>
        <taxon>Ascomycota</taxon>
        <taxon>Pezizomycotina</taxon>
        <taxon>Sordariomycetes</taxon>
        <taxon>Sordariomycetidae</taxon>
        <taxon>Ophiostomatales</taxon>
        <taxon>Ophiostomataceae</taxon>
        <taxon>Sporothrix</taxon>
    </lineage>
</organism>
<gene>
    <name evidence="2" type="ORF">SPSK_08127</name>
</gene>